<dbReference type="AlphaFoldDB" id="A0A381T3C0"/>
<dbReference type="Gene3D" id="3.40.50.720">
    <property type="entry name" value="NAD(P)-binding Rossmann-like Domain"/>
    <property type="match status" value="1"/>
</dbReference>
<reference evidence="3" key="1">
    <citation type="submission" date="2018-05" db="EMBL/GenBank/DDBJ databases">
        <authorList>
            <person name="Lanie J.A."/>
            <person name="Ng W.-L."/>
            <person name="Kazmierczak K.M."/>
            <person name="Andrzejewski T.M."/>
            <person name="Davidsen T.M."/>
            <person name="Wayne K.J."/>
            <person name="Tettelin H."/>
            <person name="Glass J.I."/>
            <person name="Rusch D."/>
            <person name="Podicherti R."/>
            <person name="Tsui H.-C.T."/>
            <person name="Winkler M.E."/>
        </authorList>
    </citation>
    <scope>NUCLEOTIDE SEQUENCE</scope>
</reference>
<feature type="domain" description="Gfo/Idh/MocA-like oxidoreductase C-terminal" evidence="2">
    <location>
        <begin position="3"/>
        <end position="157"/>
    </location>
</feature>
<dbReference type="Pfam" id="PF02894">
    <property type="entry name" value="GFO_IDH_MocA_C"/>
    <property type="match status" value="1"/>
</dbReference>
<dbReference type="InterPro" id="IPR004104">
    <property type="entry name" value="Gfo/Idh/MocA-like_OxRdtase_C"/>
</dbReference>
<name>A0A381T3C0_9ZZZZ</name>
<evidence type="ECO:0000259" key="2">
    <source>
        <dbReference type="Pfam" id="PF02894"/>
    </source>
</evidence>
<dbReference type="PANTHER" id="PTHR42840">
    <property type="entry name" value="NAD(P)-BINDING ROSSMANN-FOLD SUPERFAMILY PROTEIN-RELATED"/>
    <property type="match status" value="1"/>
</dbReference>
<proteinExistence type="predicted"/>
<keyword evidence="1" id="KW-0560">Oxidoreductase</keyword>
<dbReference type="GO" id="GO:0016491">
    <property type="term" value="F:oxidoreductase activity"/>
    <property type="evidence" value="ECO:0007669"/>
    <property type="project" value="UniProtKB-KW"/>
</dbReference>
<dbReference type="SUPFAM" id="SSF55347">
    <property type="entry name" value="Glyceraldehyde-3-phosphate dehydrogenase-like, C-terminal domain"/>
    <property type="match status" value="1"/>
</dbReference>
<protein>
    <recommendedName>
        <fullName evidence="2">Gfo/Idh/MocA-like oxidoreductase C-terminal domain-containing protein</fullName>
    </recommendedName>
</protein>
<evidence type="ECO:0000256" key="1">
    <source>
        <dbReference type="ARBA" id="ARBA00023002"/>
    </source>
</evidence>
<gene>
    <name evidence="3" type="ORF">METZ01_LOCUS63574</name>
</gene>
<dbReference type="EMBL" id="UINC01003967">
    <property type="protein sequence ID" value="SVA10720.1"/>
    <property type="molecule type" value="Genomic_DNA"/>
</dbReference>
<evidence type="ECO:0000313" key="3">
    <source>
        <dbReference type="EMBL" id="SVA10720.1"/>
    </source>
</evidence>
<accession>A0A381T3C0</accession>
<dbReference type="PANTHER" id="PTHR42840:SF3">
    <property type="entry name" value="BINDING ROSSMANN FOLD OXIDOREDUCTASE, PUTATIVE (AFU_ORTHOLOGUE AFUA_2G10240)-RELATED"/>
    <property type="match status" value="1"/>
</dbReference>
<sequence length="159" mass="17461">MTIHDFDMVKYLSGSEISEIYAKGGCFIDPEIKKANDIDTAIINMSLKNGALAIINNSRKAVYGYDQRIEILGSKGGLKVGNKLLNGVQKGTKNGFTRANPKNFFIDRYEKSYKKEILDFAKSINGEAVDHANVDDGLHALKSGIAANKSLFNNKPTMV</sequence>
<dbReference type="Gene3D" id="3.30.360.10">
    <property type="entry name" value="Dihydrodipicolinate Reductase, domain 2"/>
    <property type="match status" value="1"/>
</dbReference>
<organism evidence="3">
    <name type="scientific">marine metagenome</name>
    <dbReference type="NCBI Taxonomy" id="408172"/>
    <lineage>
        <taxon>unclassified sequences</taxon>
        <taxon>metagenomes</taxon>
        <taxon>ecological metagenomes</taxon>
    </lineage>
</organism>